<gene>
    <name evidence="3" type="ORF">TH6_02610</name>
</gene>
<evidence type="ECO:0000259" key="2">
    <source>
        <dbReference type="Pfam" id="PF07331"/>
    </source>
</evidence>
<feature type="domain" description="DUF1468" evidence="2">
    <location>
        <begin position="6"/>
        <end position="138"/>
    </location>
</feature>
<keyword evidence="1" id="KW-0812">Transmembrane</keyword>
<evidence type="ECO:0000313" key="4">
    <source>
        <dbReference type="Proteomes" id="UP000253061"/>
    </source>
</evidence>
<name>A0A367VJZ6_9PROT</name>
<organism evidence="3 4">
    <name type="scientific">Thalassospira profundimaris</name>
    <dbReference type="NCBI Taxonomy" id="502049"/>
    <lineage>
        <taxon>Bacteria</taxon>
        <taxon>Pseudomonadati</taxon>
        <taxon>Pseudomonadota</taxon>
        <taxon>Alphaproteobacteria</taxon>
        <taxon>Rhodospirillales</taxon>
        <taxon>Thalassospiraceae</taxon>
        <taxon>Thalassospira</taxon>
    </lineage>
</organism>
<sequence>MADRLFALFALIAGGIYTYVAFFIIKAPFQYDPLGPETWPQVLAVVFLLCSLYVLVRPDHIQFALGRSVWLRLLMLVVMLGGYAELYEPLGFVISTALFCCLLSVMLGANRLHSVAFGCATGIIGYGICDYLLGLNLPEGLLAPFL</sequence>
<keyword evidence="1" id="KW-0472">Membrane</keyword>
<feature type="transmembrane region" description="Helical" evidence="1">
    <location>
        <begin position="115"/>
        <end position="137"/>
    </location>
</feature>
<dbReference type="RefSeq" id="WP_062956403.1">
    <property type="nucleotide sequence ID" value="NZ_JPWB01000001.1"/>
</dbReference>
<dbReference type="AlphaFoldDB" id="A0A367VJZ6"/>
<accession>A0A367VJZ6</accession>
<dbReference type="InterPro" id="IPR009936">
    <property type="entry name" value="DUF1468"/>
</dbReference>
<feature type="transmembrane region" description="Helical" evidence="1">
    <location>
        <begin position="38"/>
        <end position="56"/>
    </location>
</feature>
<feature type="transmembrane region" description="Helical" evidence="1">
    <location>
        <begin position="68"/>
        <end position="84"/>
    </location>
</feature>
<dbReference type="Proteomes" id="UP000253061">
    <property type="component" value="Unassembled WGS sequence"/>
</dbReference>
<reference evidence="3 4" key="1">
    <citation type="submission" date="2014-07" db="EMBL/GenBank/DDBJ databases">
        <title>Draft genome sequence of Thalassospira profundimaris R8-17.</title>
        <authorList>
            <person name="Lai Q."/>
            <person name="Shao Z."/>
        </authorList>
    </citation>
    <scope>NUCLEOTIDE SEQUENCE [LARGE SCALE GENOMIC DNA]</scope>
    <source>
        <strain evidence="3 4">R8-17</strain>
    </source>
</reference>
<evidence type="ECO:0000256" key="1">
    <source>
        <dbReference type="SAM" id="Phobius"/>
    </source>
</evidence>
<feature type="transmembrane region" description="Helical" evidence="1">
    <location>
        <begin position="90"/>
        <end position="108"/>
    </location>
</feature>
<evidence type="ECO:0000313" key="3">
    <source>
        <dbReference type="EMBL" id="RCK25524.1"/>
    </source>
</evidence>
<keyword evidence="1" id="KW-1133">Transmembrane helix</keyword>
<feature type="transmembrane region" description="Helical" evidence="1">
    <location>
        <begin position="5"/>
        <end position="26"/>
    </location>
</feature>
<comment type="caution">
    <text evidence="3">The sequence shown here is derived from an EMBL/GenBank/DDBJ whole genome shotgun (WGS) entry which is preliminary data.</text>
</comment>
<proteinExistence type="predicted"/>
<dbReference type="EMBL" id="JPWB01000001">
    <property type="protein sequence ID" value="RCK25524.1"/>
    <property type="molecule type" value="Genomic_DNA"/>
</dbReference>
<dbReference type="Pfam" id="PF07331">
    <property type="entry name" value="TctB"/>
    <property type="match status" value="1"/>
</dbReference>
<protein>
    <submittedName>
        <fullName evidence="3">Membrane protein</fullName>
    </submittedName>
</protein>